<feature type="domain" description="C2" evidence="7">
    <location>
        <begin position="155"/>
        <end position="282"/>
    </location>
</feature>
<dbReference type="GO" id="GO:0032266">
    <property type="term" value="F:phosphatidylinositol-3-phosphate binding"/>
    <property type="evidence" value="ECO:0007669"/>
    <property type="project" value="TreeGrafter"/>
</dbReference>
<evidence type="ECO:0000256" key="2">
    <source>
        <dbReference type="ARBA" id="ARBA00022771"/>
    </source>
</evidence>
<proteinExistence type="predicted"/>
<dbReference type="GO" id="GO:0033565">
    <property type="term" value="C:ESCRT-0 complex"/>
    <property type="evidence" value="ECO:0007669"/>
    <property type="project" value="TreeGrafter"/>
</dbReference>
<dbReference type="SMART" id="SM00064">
    <property type="entry name" value="FYVE"/>
    <property type="match status" value="1"/>
</dbReference>
<feature type="compositionally biased region" description="Basic and acidic residues" evidence="5">
    <location>
        <begin position="79"/>
        <end position="93"/>
    </location>
</feature>
<dbReference type="GO" id="GO:0043328">
    <property type="term" value="P:protein transport to vacuole involved in ubiquitin-dependent protein catabolic process via the multivesicular body sorting pathway"/>
    <property type="evidence" value="ECO:0007669"/>
    <property type="project" value="TreeGrafter"/>
</dbReference>
<dbReference type="Proteomes" id="UP001162640">
    <property type="component" value="Unassembled WGS sequence"/>
</dbReference>
<dbReference type="InterPro" id="IPR013083">
    <property type="entry name" value="Znf_RING/FYVE/PHD"/>
</dbReference>
<dbReference type="PROSITE" id="PS50004">
    <property type="entry name" value="C2"/>
    <property type="match status" value="1"/>
</dbReference>
<name>A0A9W7DQ73_9STRA</name>
<dbReference type="AlphaFoldDB" id="A0A9W7DQ73"/>
<evidence type="ECO:0000256" key="3">
    <source>
        <dbReference type="ARBA" id="ARBA00022833"/>
    </source>
</evidence>
<dbReference type="SMART" id="SM00239">
    <property type="entry name" value="C2"/>
    <property type="match status" value="1"/>
</dbReference>
<sequence length="831" mass="93553">MPSPVSKYPKNTLFAVISVVFLHLRPNSFANISPSTPSPIIFPNITPSCIPWFPPCPRNGCVKIGDDASPVPTSSGEGSEERIRGESKHRTDSGRLQLQSKPNPLFRSMSNLFQKKTRVLKDGKGGKIKQVRIKPYVEETWMTETELKVDAELPSRYFMQPESSANPPRLKLGELTIELIEMHDVVKADFITGTSDPYAVFVFEDCCAKTEYISSCLNPIWPHKSRRAAKFDVTSPCSKLYVGAFDYDADVSGGQLDDDDPLGRVEIKLSSIRPNTDYDLVYPFQHSELTLLKGERGFVRMRIRLNWLGNDRKVVTGYLKPQKNLVMSVESKKMWSSCLYCVNGKHIGDEYNWKIFMSYVNEIQGVVDLFSKPLIKFVIDTVFWVTPLLSAFLFCAWQYLVIHPTYVPGFTIFCIIIVLGESYVENAQRRPKLHRVTPLYDILFTLIAGSLGWKFRGIDAEVGDNPSNYVEMDDKLAKFGTSSKDDADEEDEYDYLTGAKKPMAKKAKEEKKEEKPDVTSTFTIFKLNTLNPMSLVLGPLQIVLKEVCHQLRTANNLFSWKDPFVSFWTSVVTFCVWVVVTFFPYAFFFFWLSRILGIILLGPQNRVIWWWLMKNKRAEDASKLKTKEEKFRALETGCVLCKKEFGLFNGKHHCRSCSDAVCDACSSHRKVVEVALFGGDRGKQSNKKKRVCDACFRGEKKVDHKAVEAAVAGVDEDGDENALIEGFKGMWNVTKKAGKGVATGGEMLGKGLVKGTVVVGNGLVEGTEGVVRGTGSVLVKTGSAFGSLFDNNYTLEVPMERINNKKFVDRPMIDRSFSCKVVVNKDKDKKD</sequence>
<feature type="region of interest" description="Disordered" evidence="5">
    <location>
        <begin position="67"/>
        <end position="101"/>
    </location>
</feature>
<dbReference type="InterPro" id="IPR000008">
    <property type="entry name" value="C2_dom"/>
</dbReference>
<accession>A0A9W7DQ73</accession>
<dbReference type="Gene3D" id="3.30.40.10">
    <property type="entry name" value="Zinc/RING finger domain, C3HC4 (zinc finger)"/>
    <property type="match status" value="1"/>
</dbReference>
<dbReference type="GO" id="GO:0008270">
    <property type="term" value="F:zinc ion binding"/>
    <property type="evidence" value="ECO:0007669"/>
    <property type="project" value="UniProtKB-KW"/>
</dbReference>
<dbReference type="Pfam" id="PF01363">
    <property type="entry name" value="FYVE"/>
    <property type="match status" value="1"/>
</dbReference>
<keyword evidence="1" id="KW-0479">Metal-binding</keyword>
<dbReference type="CDD" id="cd00065">
    <property type="entry name" value="FYVE_like_SF"/>
    <property type="match status" value="1"/>
</dbReference>
<reference evidence="10" key="1">
    <citation type="journal article" date="2023" name="Commun. Biol.">
        <title>Genome analysis of Parmales, the sister group of diatoms, reveals the evolutionary specialization of diatoms from phago-mixotrophs to photoautotrophs.</title>
        <authorList>
            <person name="Ban H."/>
            <person name="Sato S."/>
            <person name="Yoshikawa S."/>
            <person name="Yamada K."/>
            <person name="Nakamura Y."/>
            <person name="Ichinomiya M."/>
            <person name="Sato N."/>
            <person name="Blanc-Mathieu R."/>
            <person name="Endo H."/>
            <person name="Kuwata A."/>
            <person name="Ogata H."/>
        </authorList>
    </citation>
    <scope>NUCLEOTIDE SEQUENCE [LARGE SCALE GENOMIC DNA]</scope>
</reference>
<dbReference type="InterPro" id="IPR000306">
    <property type="entry name" value="Znf_FYVE"/>
</dbReference>
<evidence type="ECO:0000313" key="9">
    <source>
        <dbReference type="EMBL" id="GMH51213.1"/>
    </source>
</evidence>
<dbReference type="GO" id="GO:0006623">
    <property type="term" value="P:protein targeting to vacuole"/>
    <property type="evidence" value="ECO:0007669"/>
    <property type="project" value="TreeGrafter"/>
</dbReference>
<evidence type="ECO:0000256" key="1">
    <source>
        <dbReference type="ARBA" id="ARBA00022723"/>
    </source>
</evidence>
<evidence type="ECO:0000256" key="5">
    <source>
        <dbReference type="SAM" id="MobiDB-lite"/>
    </source>
</evidence>
<dbReference type="Pfam" id="PF00168">
    <property type="entry name" value="C2"/>
    <property type="match status" value="1"/>
</dbReference>
<evidence type="ECO:0000256" key="4">
    <source>
        <dbReference type="PROSITE-ProRule" id="PRU00091"/>
    </source>
</evidence>
<dbReference type="EMBL" id="BLQM01000019">
    <property type="protein sequence ID" value="GMH51213.1"/>
    <property type="molecule type" value="Genomic_DNA"/>
</dbReference>
<evidence type="ECO:0000259" key="7">
    <source>
        <dbReference type="PROSITE" id="PS50004"/>
    </source>
</evidence>
<protein>
    <recommendedName>
        <fullName evidence="11">C2 domain-containing protein</fullName>
    </recommendedName>
</protein>
<evidence type="ECO:0000313" key="10">
    <source>
        <dbReference type="Proteomes" id="UP001162640"/>
    </source>
</evidence>
<keyword evidence="6" id="KW-0472">Membrane</keyword>
<dbReference type="Gene3D" id="2.60.40.150">
    <property type="entry name" value="C2 domain"/>
    <property type="match status" value="1"/>
</dbReference>
<dbReference type="InterPro" id="IPR035892">
    <property type="entry name" value="C2_domain_sf"/>
</dbReference>
<dbReference type="SUPFAM" id="SSF49562">
    <property type="entry name" value="C2 domain (Calcium/lipid-binding domain, CaLB)"/>
    <property type="match status" value="1"/>
</dbReference>
<dbReference type="SUPFAM" id="SSF57903">
    <property type="entry name" value="FYVE/PHD zinc finger"/>
    <property type="match status" value="1"/>
</dbReference>
<feature type="transmembrane region" description="Helical" evidence="6">
    <location>
        <begin position="567"/>
        <end position="592"/>
    </location>
</feature>
<evidence type="ECO:0000256" key="6">
    <source>
        <dbReference type="SAM" id="Phobius"/>
    </source>
</evidence>
<dbReference type="InterPro" id="IPR011011">
    <property type="entry name" value="Znf_FYVE_PHD"/>
</dbReference>
<dbReference type="PANTHER" id="PTHR47794">
    <property type="entry name" value="VACUOLAR PROTEIN SORTING-ASSOCIATED PROTEIN 27"/>
    <property type="match status" value="1"/>
</dbReference>
<organism evidence="9 10">
    <name type="scientific">Triparma laevis f. inornata</name>
    <dbReference type="NCBI Taxonomy" id="1714386"/>
    <lineage>
        <taxon>Eukaryota</taxon>
        <taxon>Sar</taxon>
        <taxon>Stramenopiles</taxon>
        <taxon>Ochrophyta</taxon>
        <taxon>Bolidophyceae</taxon>
        <taxon>Parmales</taxon>
        <taxon>Triparmaceae</taxon>
        <taxon>Triparma</taxon>
    </lineage>
</organism>
<gene>
    <name evidence="9" type="ORF">TL16_g00963</name>
</gene>
<feature type="domain" description="FYVE-type" evidence="8">
    <location>
        <begin position="638"/>
        <end position="700"/>
    </location>
</feature>
<keyword evidence="6" id="KW-1133">Transmembrane helix</keyword>
<dbReference type="GO" id="GO:0043130">
    <property type="term" value="F:ubiquitin binding"/>
    <property type="evidence" value="ECO:0007669"/>
    <property type="project" value="TreeGrafter"/>
</dbReference>
<dbReference type="PANTHER" id="PTHR47794:SF1">
    <property type="entry name" value="VACUOLAR PROTEIN SORTING-ASSOCIATED PROTEIN 27"/>
    <property type="match status" value="1"/>
</dbReference>
<comment type="caution">
    <text evidence="9">The sequence shown here is derived from an EMBL/GenBank/DDBJ whole genome shotgun (WGS) entry which is preliminary data.</text>
</comment>
<feature type="transmembrane region" description="Helical" evidence="6">
    <location>
        <begin position="406"/>
        <end position="424"/>
    </location>
</feature>
<keyword evidence="3" id="KW-0862">Zinc</keyword>
<dbReference type="InterPro" id="IPR017455">
    <property type="entry name" value="Znf_FYVE-rel"/>
</dbReference>
<keyword evidence="2 4" id="KW-0863">Zinc-finger</keyword>
<keyword evidence="6" id="KW-0812">Transmembrane</keyword>
<dbReference type="PROSITE" id="PS50178">
    <property type="entry name" value="ZF_FYVE"/>
    <property type="match status" value="1"/>
</dbReference>
<evidence type="ECO:0008006" key="11">
    <source>
        <dbReference type="Google" id="ProtNLM"/>
    </source>
</evidence>
<evidence type="ECO:0000259" key="8">
    <source>
        <dbReference type="PROSITE" id="PS50178"/>
    </source>
</evidence>